<dbReference type="PANTHER" id="PTHR24409:SF295">
    <property type="entry name" value="AZ2-RELATED"/>
    <property type="match status" value="1"/>
</dbReference>
<evidence type="ECO:0000256" key="3">
    <source>
        <dbReference type="ARBA" id="ARBA00022771"/>
    </source>
</evidence>
<protein>
    <recommendedName>
        <fullName evidence="7">C2H2-type domain-containing protein</fullName>
    </recommendedName>
</protein>
<sequence>MPRCFYNSVRQIKHNFIHETGIFSKEMEPKPPRVFKTNLKRQKVLLKTNETLYHDKVPISTRFYLQLLKRSQFLEHFVTTETYEYAAESERAVTSPELRKHSNAKKGIDKTNYNLRSSEGKLERKICKKINEKALTKKRKNVTGRKEPLAPIIEEIKSREPLKCNLNKGGSEIHKIAEKLKNMVKVNEQTVLDKELLTCKESFDYENFEIDVKKKEDGHENSEGGEFPNESTERRITRPCHTCLHCGKTFDRPWVLKGHLRLHTGERPFPCPHPLCGRTFADRSNLRAHQRTREHHSWQWRCSECGKAFSQRRYLERHRADACRKYKMHTRNTKSVEAHSKPSNTARDLTHPVPLYGMIRSHADQKPNPEECNGGDYLQEGPIDLSVGKRCEDE</sequence>
<keyword evidence="3 5" id="KW-0863">Zinc-finger</keyword>
<dbReference type="PROSITE" id="PS00028">
    <property type="entry name" value="ZINC_FINGER_C2H2_1"/>
    <property type="match status" value="2"/>
</dbReference>
<feature type="domain" description="C2H2-type" evidence="7">
    <location>
        <begin position="300"/>
        <end position="334"/>
    </location>
</feature>
<dbReference type="InterPro" id="IPR013087">
    <property type="entry name" value="Znf_C2H2_type"/>
</dbReference>
<dbReference type="EMBL" id="OU963915">
    <property type="protein sequence ID" value="CAH0403202.1"/>
    <property type="molecule type" value="Genomic_DNA"/>
</dbReference>
<dbReference type="PANTHER" id="PTHR24409">
    <property type="entry name" value="ZINC FINGER PROTEIN 142"/>
    <property type="match status" value="1"/>
</dbReference>
<reference evidence="8" key="1">
    <citation type="submission" date="2021-12" db="EMBL/GenBank/DDBJ databases">
        <authorList>
            <person name="King R."/>
        </authorList>
    </citation>
    <scope>NUCLEOTIDE SEQUENCE</scope>
</reference>
<feature type="domain" description="C2H2-type" evidence="7">
    <location>
        <begin position="241"/>
        <end position="268"/>
    </location>
</feature>
<dbReference type="Gene3D" id="3.30.160.60">
    <property type="entry name" value="Classic Zinc Finger"/>
    <property type="match status" value="3"/>
</dbReference>
<accession>A0ABN8BAE3</accession>
<evidence type="ECO:0000256" key="5">
    <source>
        <dbReference type="PROSITE-ProRule" id="PRU00042"/>
    </source>
</evidence>
<evidence type="ECO:0000256" key="4">
    <source>
        <dbReference type="ARBA" id="ARBA00022833"/>
    </source>
</evidence>
<evidence type="ECO:0000313" key="9">
    <source>
        <dbReference type="Proteomes" id="UP001153292"/>
    </source>
</evidence>
<name>A0ABN8BAE3_CHISP</name>
<dbReference type="PROSITE" id="PS50157">
    <property type="entry name" value="ZINC_FINGER_C2H2_2"/>
    <property type="match status" value="3"/>
</dbReference>
<keyword evidence="1" id="KW-0479">Metal-binding</keyword>
<gene>
    <name evidence="8" type="ORF">CHILSU_LOCUS6469</name>
</gene>
<dbReference type="SUPFAM" id="SSF57667">
    <property type="entry name" value="beta-beta-alpha zinc fingers"/>
    <property type="match status" value="1"/>
</dbReference>
<dbReference type="InterPro" id="IPR036236">
    <property type="entry name" value="Znf_C2H2_sf"/>
</dbReference>
<evidence type="ECO:0000313" key="8">
    <source>
        <dbReference type="EMBL" id="CAH0403202.1"/>
    </source>
</evidence>
<proteinExistence type="predicted"/>
<keyword evidence="9" id="KW-1185">Reference proteome</keyword>
<organism evidence="8 9">
    <name type="scientific">Chilo suppressalis</name>
    <name type="common">Asiatic rice borer moth</name>
    <dbReference type="NCBI Taxonomy" id="168631"/>
    <lineage>
        <taxon>Eukaryota</taxon>
        <taxon>Metazoa</taxon>
        <taxon>Ecdysozoa</taxon>
        <taxon>Arthropoda</taxon>
        <taxon>Hexapoda</taxon>
        <taxon>Insecta</taxon>
        <taxon>Pterygota</taxon>
        <taxon>Neoptera</taxon>
        <taxon>Endopterygota</taxon>
        <taxon>Lepidoptera</taxon>
        <taxon>Glossata</taxon>
        <taxon>Ditrysia</taxon>
        <taxon>Pyraloidea</taxon>
        <taxon>Crambidae</taxon>
        <taxon>Crambinae</taxon>
        <taxon>Chilo</taxon>
    </lineage>
</organism>
<feature type="region of interest" description="Disordered" evidence="6">
    <location>
        <begin position="361"/>
        <end position="394"/>
    </location>
</feature>
<feature type="domain" description="C2H2-type" evidence="7">
    <location>
        <begin position="269"/>
        <end position="301"/>
    </location>
</feature>
<evidence type="ECO:0000256" key="6">
    <source>
        <dbReference type="SAM" id="MobiDB-lite"/>
    </source>
</evidence>
<evidence type="ECO:0000259" key="7">
    <source>
        <dbReference type="PROSITE" id="PS50157"/>
    </source>
</evidence>
<evidence type="ECO:0000256" key="2">
    <source>
        <dbReference type="ARBA" id="ARBA00022737"/>
    </source>
</evidence>
<dbReference type="Pfam" id="PF00096">
    <property type="entry name" value="zf-C2H2"/>
    <property type="match status" value="3"/>
</dbReference>
<dbReference type="Proteomes" id="UP001153292">
    <property type="component" value="Chromosome 22"/>
</dbReference>
<keyword evidence="4" id="KW-0862">Zinc</keyword>
<dbReference type="SMART" id="SM00355">
    <property type="entry name" value="ZnF_C2H2"/>
    <property type="match status" value="3"/>
</dbReference>
<evidence type="ECO:0000256" key="1">
    <source>
        <dbReference type="ARBA" id="ARBA00022723"/>
    </source>
</evidence>
<keyword evidence="2" id="KW-0677">Repeat</keyword>